<dbReference type="CDD" id="cd02440">
    <property type="entry name" value="AdoMet_MTases"/>
    <property type="match status" value="1"/>
</dbReference>
<gene>
    <name evidence="5" type="ORF">MBAV_003075</name>
</gene>
<dbReference type="Gene3D" id="3.40.50.150">
    <property type="entry name" value="Vaccinia Virus protein VP39"/>
    <property type="match status" value="1"/>
</dbReference>
<keyword evidence="3" id="KW-0949">S-adenosyl-L-methionine</keyword>
<accession>A0A0F3GS02</accession>
<sequence>MSGVTSFYDGWFYSKIIDPATAEIRRAIGSLIKDNSSVIDIGCGTGRFALEISRRCRYVVGVDISPRMLKFANAQKQRQVASNVEFIHGDAVNALGLEREFDYAVMSFMLHSVTLREEIKIIENLKGITKNLIFSDYAVPQPKNIGGVITFLAELAAGGRHFRAYREFMSNNGLESLTEKCNLSIREQITDKAGTYKVIMAERQ</sequence>
<keyword evidence="2 5" id="KW-0808">Transferase</keyword>
<name>A0A0F3GS02_9BACT</name>
<evidence type="ECO:0000256" key="2">
    <source>
        <dbReference type="ARBA" id="ARBA00022679"/>
    </source>
</evidence>
<evidence type="ECO:0000259" key="4">
    <source>
        <dbReference type="Pfam" id="PF13649"/>
    </source>
</evidence>
<dbReference type="PANTHER" id="PTHR43464:SF19">
    <property type="entry name" value="UBIQUINONE BIOSYNTHESIS O-METHYLTRANSFERASE, MITOCHONDRIAL"/>
    <property type="match status" value="1"/>
</dbReference>
<evidence type="ECO:0000256" key="1">
    <source>
        <dbReference type="ARBA" id="ARBA00022603"/>
    </source>
</evidence>
<comment type="caution">
    <text evidence="5">The sequence shown here is derived from an EMBL/GenBank/DDBJ whole genome shotgun (WGS) entry which is preliminary data.</text>
</comment>
<keyword evidence="6" id="KW-1185">Reference proteome</keyword>
<dbReference type="EMBL" id="LACI01001317">
    <property type="protein sequence ID" value="KJU84735.1"/>
    <property type="molecule type" value="Genomic_DNA"/>
</dbReference>
<proteinExistence type="predicted"/>
<protein>
    <submittedName>
        <fullName evidence="5">Type 11 methyltransferase</fullName>
    </submittedName>
</protein>
<dbReference type="InterPro" id="IPR029063">
    <property type="entry name" value="SAM-dependent_MTases_sf"/>
</dbReference>
<dbReference type="AlphaFoldDB" id="A0A0F3GS02"/>
<dbReference type="GO" id="GO:0032259">
    <property type="term" value="P:methylation"/>
    <property type="evidence" value="ECO:0007669"/>
    <property type="project" value="UniProtKB-KW"/>
</dbReference>
<feature type="domain" description="Methyltransferase" evidence="4">
    <location>
        <begin position="38"/>
        <end position="129"/>
    </location>
</feature>
<dbReference type="GO" id="GO:0008168">
    <property type="term" value="F:methyltransferase activity"/>
    <property type="evidence" value="ECO:0007669"/>
    <property type="project" value="UniProtKB-KW"/>
</dbReference>
<dbReference type="InterPro" id="IPR041698">
    <property type="entry name" value="Methyltransf_25"/>
</dbReference>
<evidence type="ECO:0000256" key="3">
    <source>
        <dbReference type="ARBA" id="ARBA00022691"/>
    </source>
</evidence>
<dbReference type="PANTHER" id="PTHR43464">
    <property type="entry name" value="METHYLTRANSFERASE"/>
    <property type="match status" value="1"/>
</dbReference>
<dbReference type="SUPFAM" id="SSF53335">
    <property type="entry name" value="S-adenosyl-L-methionine-dependent methyltransferases"/>
    <property type="match status" value="1"/>
</dbReference>
<organism evidence="5 6">
    <name type="scientific">Candidatus Magnetobacterium bavaricum</name>
    <dbReference type="NCBI Taxonomy" id="29290"/>
    <lineage>
        <taxon>Bacteria</taxon>
        <taxon>Pseudomonadati</taxon>
        <taxon>Nitrospirota</taxon>
        <taxon>Thermodesulfovibrionia</taxon>
        <taxon>Thermodesulfovibrionales</taxon>
        <taxon>Candidatus Magnetobacteriaceae</taxon>
        <taxon>Candidatus Magnetobacterium</taxon>
    </lineage>
</organism>
<keyword evidence="1 5" id="KW-0489">Methyltransferase</keyword>
<reference evidence="5 6" key="1">
    <citation type="submission" date="2015-02" db="EMBL/GenBank/DDBJ databases">
        <title>Single-cell genomics of uncultivated deep-branching MTB reveals a conserved set of magnetosome genes.</title>
        <authorList>
            <person name="Kolinko S."/>
            <person name="Richter M."/>
            <person name="Glockner F.O."/>
            <person name="Brachmann A."/>
            <person name="Schuler D."/>
        </authorList>
    </citation>
    <scope>NUCLEOTIDE SEQUENCE [LARGE SCALE GENOMIC DNA]</scope>
    <source>
        <strain evidence="5">TM-1</strain>
    </source>
</reference>
<evidence type="ECO:0000313" key="5">
    <source>
        <dbReference type="EMBL" id="KJU84735.1"/>
    </source>
</evidence>
<evidence type="ECO:0000313" key="6">
    <source>
        <dbReference type="Proteomes" id="UP000033423"/>
    </source>
</evidence>
<dbReference type="Proteomes" id="UP000033423">
    <property type="component" value="Unassembled WGS sequence"/>
</dbReference>
<dbReference type="Pfam" id="PF13649">
    <property type="entry name" value="Methyltransf_25"/>
    <property type="match status" value="1"/>
</dbReference>